<accession>E3HC61</accession>
<evidence type="ECO:0000313" key="6">
    <source>
        <dbReference type="Proteomes" id="UP000006875"/>
    </source>
</evidence>
<dbReference type="InterPro" id="IPR008920">
    <property type="entry name" value="TF_FadR/GntR_C"/>
</dbReference>
<dbReference type="PANTHER" id="PTHR43537:SF5">
    <property type="entry name" value="UXU OPERON TRANSCRIPTIONAL REGULATOR"/>
    <property type="match status" value="1"/>
</dbReference>
<dbReference type="SMART" id="SM00345">
    <property type="entry name" value="HTH_GNTR"/>
    <property type="match status" value="1"/>
</dbReference>
<sequence>MKKKPSVLALEYIERKILTREWNPGDKISSEKILEKEIGVSRSSIRSAVEKLVGLNMLEKKPGDGTYVNKIDSESLLNTFLPLIAFSETSYYEILQCRMQLDILAIELFIENMLPKDLNELKSLHMKMLESVKDREKFIEFDMEFHKTIARGSGNKTLYLMSNILYSILKEFSREQYSEIPLEEKCAHHEKLYKAIETKNKKLAVSYEESSFLESMAVLK</sequence>
<dbReference type="Gene3D" id="1.20.120.530">
    <property type="entry name" value="GntR ligand-binding domain-like"/>
    <property type="match status" value="1"/>
</dbReference>
<evidence type="ECO:0000256" key="3">
    <source>
        <dbReference type="ARBA" id="ARBA00023163"/>
    </source>
</evidence>
<keyword evidence="3" id="KW-0804">Transcription</keyword>
<dbReference type="RefSeq" id="WP_013388566.1">
    <property type="nucleotide sequence ID" value="NC_014633.1"/>
</dbReference>
<dbReference type="PANTHER" id="PTHR43537">
    <property type="entry name" value="TRANSCRIPTIONAL REGULATOR, GNTR FAMILY"/>
    <property type="match status" value="1"/>
</dbReference>
<dbReference type="SUPFAM" id="SSF46785">
    <property type="entry name" value="Winged helix' DNA-binding domain"/>
    <property type="match status" value="1"/>
</dbReference>
<dbReference type="InterPro" id="IPR011711">
    <property type="entry name" value="GntR_C"/>
</dbReference>
<dbReference type="KEGG" id="ipo:Ilyop_2140"/>
<proteinExistence type="predicted"/>
<keyword evidence="5" id="KW-0614">Plasmid</keyword>
<name>E3HC61_ILYPC</name>
<dbReference type="HOGENOM" id="CLU_017584_9_1_0"/>
<keyword evidence="1" id="KW-0805">Transcription regulation</keyword>
<dbReference type="GO" id="GO:0003677">
    <property type="term" value="F:DNA binding"/>
    <property type="evidence" value="ECO:0007669"/>
    <property type="project" value="UniProtKB-KW"/>
</dbReference>
<reference evidence="5 6" key="1">
    <citation type="journal article" date="2010" name="Stand. Genomic Sci.">
        <title>Complete genome sequence of Ilyobacter polytropus type strain (CuHbu1).</title>
        <authorList>
            <person name="Sikorski J."/>
            <person name="Chertkov O."/>
            <person name="Lapidus A."/>
            <person name="Nolan M."/>
            <person name="Lucas S."/>
            <person name="Del Rio T.G."/>
            <person name="Tice H."/>
            <person name="Cheng J.F."/>
            <person name="Tapia R."/>
            <person name="Han C."/>
            <person name="Goodwin L."/>
            <person name="Pitluck S."/>
            <person name="Liolios K."/>
            <person name="Ivanova N."/>
            <person name="Mavromatis K."/>
            <person name="Mikhailova N."/>
            <person name="Pati A."/>
            <person name="Chen A."/>
            <person name="Palaniappan K."/>
            <person name="Land M."/>
            <person name="Hauser L."/>
            <person name="Chang Y.J."/>
            <person name="Jeffries C.D."/>
            <person name="Brambilla E."/>
            <person name="Yasawong M."/>
            <person name="Rohde M."/>
            <person name="Pukall R."/>
            <person name="Spring S."/>
            <person name="Goker M."/>
            <person name="Woyke T."/>
            <person name="Bristow J."/>
            <person name="Eisen J.A."/>
            <person name="Markowitz V."/>
            <person name="Hugenholtz P."/>
            <person name="Kyrpides N.C."/>
            <person name="Klenk H.P."/>
        </authorList>
    </citation>
    <scope>NUCLEOTIDE SEQUENCE [LARGE SCALE GENOMIC DNA]</scope>
    <source>
        <strain evidence="6">ATCC 51220 / DSM 2926 / LMG 16218 / CuHBu1</strain>
        <plasmid evidence="6">pILYOP01</plasmid>
    </source>
</reference>
<dbReference type="GO" id="GO:0003700">
    <property type="term" value="F:DNA-binding transcription factor activity"/>
    <property type="evidence" value="ECO:0007669"/>
    <property type="project" value="InterPro"/>
</dbReference>
<evidence type="ECO:0000259" key="4">
    <source>
        <dbReference type="PROSITE" id="PS50949"/>
    </source>
</evidence>
<feature type="domain" description="HTH gntR-type" evidence="4">
    <location>
        <begin position="3"/>
        <end position="71"/>
    </location>
</feature>
<dbReference type="InterPro" id="IPR036390">
    <property type="entry name" value="WH_DNA-bd_sf"/>
</dbReference>
<dbReference type="Pfam" id="PF07729">
    <property type="entry name" value="FCD"/>
    <property type="match status" value="1"/>
</dbReference>
<dbReference type="OrthoDB" id="9799482at2"/>
<evidence type="ECO:0000256" key="1">
    <source>
        <dbReference type="ARBA" id="ARBA00023015"/>
    </source>
</evidence>
<evidence type="ECO:0000256" key="2">
    <source>
        <dbReference type="ARBA" id="ARBA00023125"/>
    </source>
</evidence>
<gene>
    <name evidence="5" type="ordered locus">Ilyop_2140</name>
</gene>
<geneLocation type="plasmid" evidence="5 6">
    <name>pILYOP01</name>
</geneLocation>
<dbReference type="SMART" id="SM00895">
    <property type="entry name" value="FCD"/>
    <property type="match status" value="1"/>
</dbReference>
<dbReference type="Pfam" id="PF00392">
    <property type="entry name" value="GntR"/>
    <property type="match status" value="1"/>
</dbReference>
<dbReference type="InterPro" id="IPR000524">
    <property type="entry name" value="Tscrpt_reg_HTH_GntR"/>
</dbReference>
<dbReference type="EMBL" id="CP002282">
    <property type="protein sequence ID" value="ADO83904.1"/>
    <property type="molecule type" value="Genomic_DNA"/>
</dbReference>
<keyword evidence="6" id="KW-1185">Reference proteome</keyword>
<dbReference type="Proteomes" id="UP000006875">
    <property type="component" value="Plasmid pILYOP01"/>
</dbReference>
<dbReference type="PROSITE" id="PS50949">
    <property type="entry name" value="HTH_GNTR"/>
    <property type="match status" value="1"/>
</dbReference>
<dbReference type="SUPFAM" id="SSF48008">
    <property type="entry name" value="GntR ligand-binding domain-like"/>
    <property type="match status" value="1"/>
</dbReference>
<dbReference type="CDD" id="cd07377">
    <property type="entry name" value="WHTH_GntR"/>
    <property type="match status" value="1"/>
</dbReference>
<organism evidence="5 6">
    <name type="scientific">Ilyobacter polytropus (strain ATCC 51220 / DSM 2926 / LMG 16218 / CuHBu1)</name>
    <dbReference type="NCBI Taxonomy" id="572544"/>
    <lineage>
        <taxon>Bacteria</taxon>
        <taxon>Fusobacteriati</taxon>
        <taxon>Fusobacteriota</taxon>
        <taxon>Fusobacteriia</taxon>
        <taxon>Fusobacteriales</taxon>
        <taxon>Fusobacteriaceae</taxon>
        <taxon>Ilyobacter</taxon>
    </lineage>
</organism>
<dbReference type="InterPro" id="IPR036388">
    <property type="entry name" value="WH-like_DNA-bd_sf"/>
</dbReference>
<dbReference type="AlphaFoldDB" id="E3HC61"/>
<keyword evidence="2" id="KW-0238">DNA-binding</keyword>
<dbReference type="Gene3D" id="1.10.10.10">
    <property type="entry name" value="Winged helix-like DNA-binding domain superfamily/Winged helix DNA-binding domain"/>
    <property type="match status" value="1"/>
</dbReference>
<protein>
    <submittedName>
        <fullName evidence="5">GntR domain protein</fullName>
    </submittedName>
</protein>
<evidence type="ECO:0000313" key="5">
    <source>
        <dbReference type="EMBL" id="ADO83904.1"/>
    </source>
</evidence>